<gene>
    <name evidence="1" type="ORF">HPB49_020335</name>
</gene>
<proteinExistence type="predicted"/>
<dbReference type="EMBL" id="CM023479">
    <property type="protein sequence ID" value="KAH7974841.1"/>
    <property type="molecule type" value="Genomic_DNA"/>
</dbReference>
<protein>
    <submittedName>
        <fullName evidence="1">Uncharacterized protein</fullName>
    </submittedName>
</protein>
<reference evidence="1" key="1">
    <citation type="submission" date="2020-05" db="EMBL/GenBank/DDBJ databases">
        <title>Large-scale comparative analyses of tick genomes elucidate their genetic diversity and vector capacities.</title>
        <authorList>
            <person name="Jia N."/>
            <person name="Wang J."/>
            <person name="Shi W."/>
            <person name="Du L."/>
            <person name="Sun Y."/>
            <person name="Zhan W."/>
            <person name="Jiang J."/>
            <person name="Wang Q."/>
            <person name="Zhang B."/>
            <person name="Ji P."/>
            <person name="Sakyi L.B."/>
            <person name="Cui X."/>
            <person name="Yuan T."/>
            <person name="Jiang B."/>
            <person name="Yang W."/>
            <person name="Lam T.T.-Y."/>
            <person name="Chang Q."/>
            <person name="Ding S."/>
            <person name="Wang X."/>
            <person name="Zhu J."/>
            <person name="Ruan X."/>
            <person name="Zhao L."/>
            <person name="Wei J."/>
            <person name="Que T."/>
            <person name="Du C."/>
            <person name="Cheng J."/>
            <person name="Dai P."/>
            <person name="Han X."/>
            <person name="Huang E."/>
            <person name="Gao Y."/>
            <person name="Liu J."/>
            <person name="Shao H."/>
            <person name="Ye R."/>
            <person name="Li L."/>
            <person name="Wei W."/>
            <person name="Wang X."/>
            <person name="Wang C."/>
            <person name="Yang T."/>
            <person name="Huo Q."/>
            <person name="Li W."/>
            <person name="Guo W."/>
            <person name="Chen H."/>
            <person name="Zhou L."/>
            <person name="Ni X."/>
            <person name="Tian J."/>
            <person name="Zhou Y."/>
            <person name="Sheng Y."/>
            <person name="Liu T."/>
            <person name="Pan Y."/>
            <person name="Xia L."/>
            <person name="Li J."/>
            <person name="Zhao F."/>
            <person name="Cao W."/>
        </authorList>
    </citation>
    <scope>NUCLEOTIDE SEQUENCE</scope>
    <source>
        <strain evidence="1">Dsil-2018</strain>
    </source>
</reference>
<evidence type="ECO:0000313" key="2">
    <source>
        <dbReference type="Proteomes" id="UP000821865"/>
    </source>
</evidence>
<name>A0ACB8DR68_DERSI</name>
<sequence length="215" mass="23748">MLAAGNLKAVQVKVNLRAAAQVMNALKVDALMYRSLFLVENTRMQSQQRVAQAMNTLEADKTDIRVGSADLVSSGSCTVSDIEVPQDIRPDDSACQEASSNVPAEHGLSAAEEFAIKAAKHNLTHASTNDILDFCRRRGIRELPKGARTVMKTERKAQLEQEGSFVHFGLEECIRRTVESGQLPQEIKLHGSIDCVPLYRSSRQRFGQYCAELQT</sequence>
<dbReference type="Proteomes" id="UP000821865">
    <property type="component" value="Chromosome 10"/>
</dbReference>
<evidence type="ECO:0000313" key="1">
    <source>
        <dbReference type="EMBL" id="KAH7974841.1"/>
    </source>
</evidence>
<comment type="caution">
    <text evidence="1">The sequence shown here is derived from an EMBL/GenBank/DDBJ whole genome shotgun (WGS) entry which is preliminary data.</text>
</comment>
<keyword evidence="2" id="KW-1185">Reference proteome</keyword>
<organism evidence="1 2">
    <name type="scientific">Dermacentor silvarum</name>
    <name type="common">Tick</name>
    <dbReference type="NCBI Taxonomy" id="543639"/>
    <lineage>
        <taxon>Eukaryota</taxon>
        <taxon>Metazoa</taxon>
        <taxon>Ecdysozoa</taxon>
        <taxon>Arthropoda</taxon>
        <taxon>Chelicerata</taxon>
        <taxon>Arachnida</taxon>
        <taxon>Acari</taxon>
        <taxon>Parasitiformes</taxon>
        <taxon>Ixodida</taxon>
        <taxon>Ixodoidea</taxon>
        <taxon>Ixodidae</taxon>
        <taxon>Rhipicephalinae</taxon>
        <taxon>Dermacentor</taxon>
    </lineage>
</organism>
<accession>A0ACB8DR68</accession>